<comment type="caution">
    <text evidence="2">The sequence shown here is derived from an EMBL/GenBank/DDBJ whole genome shotgun (WGS) entry which is preliminary data.</text>
</comment>
<evidence type="ECO:0000313" key="2">
    <source>
        <dbReference type="EMBL" id="KAK1129560.1"/>
    </source>
</evidence>
<dbReference type="PANTHER" id="PTHR21588">
    <property type="entry name" value="COILED-COIL-HELIX-COILED-COIL-HELIX DOMAIN CONTAINING 6"/>
    <property type="match status" value="1"/>
</dbReference>
<dbReference type="PANTHER" id="PTHR21588:SF18">
    <property type="entry name" value="MICOS COMPLEX SUBUNIT MIC19"/>
    <property type="match status" value="1"/>
</dbReference>
<evidence type="ECO:0008006" key="4">
    <source>
        <dbReference type="Google" id="ProtNLM"/>
    </source>
</evidence>
<dbReference type="EMBL" id="JAHYIQ010000008">
    <property type="protein sequence ID" value="KAK1129560.1"/>
    <property type="molecule type" value="Genomic_DNA"/>
</dbReference>
<organism evidence="2 3">
    <name type="scientific">Melipona bicolor</name>
    <dbReference type="NCBI Taxonomy" id="60889"/>
    <lineage>
        <taxon>Eukaryota</taxon>
        <taxon>Metazoa</taxon>
        <taxon>Ecdysozoa</taxon>
        <taxon>Arthropoda</taxon>
        <taxon>Hexapoda</taxon>
        <taxon>Insecta</taxon>
        <taxon>Pterygota</taxon>
        <taxon>Neoptera</taxon>
        <taxon>Endopterygota</taxon>
        <taxon>Hymenoptera</taxon>
        <taxon>Apocrita</taxon>
        <taxon>Aculeata</taxon>
        <taxon>Apoidea</taxon>
        <taxon>Anthophila</taxon>
        <taxon>Apidae</taxon>
        <taxon>Melipona</taxon>
    </lineage>
</organism>
<dbReference type="InterPro" id="IPR009069">
    <property type="entry name" value="Cys_alpha_HP_mot_SF"/>
</dbReference>
<dbReference type="SUPFAM" id="SSF47072">
    <property type="entry name" value="Cysteine alpha-hairpin motif"/>
    <property type="match status" value="1"/>
</dbReference>
<keyword evidence="3" id="KW-1185">Reference proteome</keyword>
<gene>
    <name evidence="2" type="ORF">K0M31_019277</name>
</gene>
<protein>
    <recommendedName>
        <fullName evidence="4">MICOS complex subunit MIC19</fullName>
    </recommendedName>
</protein>
<sequence>MGSGQSARKLTINNEEIGVIEISESVVERLTQKMSETNVANEVRSATLTEPSSKKTSQLSQSGDIPVNAGYPVYHPQLTLSALQIQQQNEEEFRKQDNYWQRRLQRLEQKHSEINDIINTEYKKAAEIYIGDKKEVNIHDTIQPCKNSSEKVFQCFQEHPKEILKCSTLVEEFSNCVDQRRARVIAARC</sequence>
<name>A0AA40G2Z7_9HYME</name>
<evidence type="ECO:0000256" key="1">
    <source>
        <dbReference type="SAM" id="MobiDB-lite"/>
    </source>
</evidence>
<accession>A0AA40G2Z7</accession>
<dbReference type="GO" id="GO:0007007">
    <property type="term" value="P:inner mitochondrial membrane organization"/>
    <property type="evidence" value="ECO:0007669"/>
    <property type="project" value="TreeGrafter"/>
</dbReference>
<dbReference type="InterPro" id="IPR052632">
    <property type="entry name" value="MICOS_subunit_Mic19"/>
</dbReference>
<evidence type="ECO:0000313" key="3">
    <source>
        <dbReference type="Proteomes" id="UP001177670"/>
    </source>
</evidence>
<reference evidence="2" key="1">
    <citation type="submission" date="2021-10" db="EMBL/GenBank/DDBJ databases">
        <title>Melipona bicolor Genome sequencing and assembly.</title>
        <authorList>
            <person name="Araujo N.S."/>
            <person name="Arias M.C."/>
        </authorList>
    </citation>
    <scope>NUCLEOTIDE SEQUENCE</scope>
    <source>
        <strain evidence="2">USP_2M_L1-L4_2017</strain>
        <tissue evidence="2">Whole body</tissue>
    </source>
</reference>
<dbReference type="Proteomes" id="UP001177670">
    <property type="component" value="Unassembled WGS sequence"/>
</dbReference>
<dbReference type="GO" id="GO:0061617">
    <property type="term" value="C:MICOS complex"/>
    <property type="evidence" value="ECO:0007669"/>
    <property type="project" value="TreeGrafter"/>
</dbReference>
<proteinExistence type="predicted"/>
<feature type="region of interest" description="Disordered" evidence="1">
    <location>
        <begin position="42"/>
        <end position="62"/>
    </location>
</feature>
<dbReference type="AlphaFoldDB" id="A0AA40G2Z7"/>